<dbReference type="Gene3D" id="2.60.40.2230">
    <property type="entry name" value="Uncharacterised protein YcnI-like PF07987, DUF1775"/>
    <property type="match status" value="1"/>
</dbReference>
<proteinExistence type="predicted"/>
<dbReference type="CDD" id="cd08545">
    <property type="entry name" value="YcnI_like"/>
    <property type="match status" value="1"/>
</dbReference>
<dbReference type="InterPro" id="IPR012533">
    <property type="entry name" value="YcnI-copper_dom"/>
</dbReference>
<evidence type="ECO:0000313" key="5">
    <source>
        <dbReference type="Proteomes" id="UP000291189"/>
    </source>
</evidence>
<gene>
    <name evidence="4" type="ORF">ETU37_15655</name>
</gene>
<keyword evidence="1" id="KW-0472">Membrane</keyword>
<protein>
    <submittedName>
        <fullName evidence="4">DUF1775 domain-containing protein</fullName>
    </submittedName>
</protein>
<dbReference type="AlphaFoldDB" id="A0A4Q5IXA1"/>
<keyword evidence="2" id="KW-0732">Signal</keyword>
<feature type="domain" description="YncI copper-binding" evidence="3">
    <location>
        <begin position="29"/>
        <end position="175"/>
    </location>
</feature>
<keyword evidence="5" id="KW-1185">Reference proteome</keyword>
<keyword evidence="1" id="KW-1133">Transmembrane helix</keyword>
<reference evidence="4 5" key="1">
    <citation type="submission" date="2019-01" db="EMBL/GenBank/DDBJ databases">
        <title>Nocardioides guangzhouensis sp. nov., an actinobacterium isolated from soil.</title>
        <authorList>
            <person name="Fu Y."/>
            <person name="Cai Y."/>
            <person name="Lin Z."/>
            <person name="Chen P."/>
        </authorList>
    </citation>
    <scope>NUCLEOTIDE SEQUENCE [LARGE SCALE GENOMIC DNA]</scope>
    <source>
        <strain evidence="4 5">NBRC 105384</strain>
    </source>
</reference>
<feature type="chain" id="PRO_5039599344" evidence="2">
    <location>
        <begin position="26"/>
        <end position="238"/>
    </location>
</feature>
<feature type="transmembrane region" description="Helical" evidence="1">
    <location>
        <begin position="211"/>
        <end position="234"/>
    </location>
</feature>
<comment type="caution">
    <text evidence="4">The sequence shown here is derived from an EMBL/GenBank/DDBJ whole genome shotgun (WGS) entry which is preliminary data.</text>
</comment>
<feature type="signal peptide" evidence="2">
    <location>
        <begin position="1"/>
        <end position="25"/>
    </location>
</feature>
<accession>A0A4Q5IXA1</accession>
<evidence type="ECO:0000256" key="1">
    <source>
        <dbReference type="SAM" id="Phobius"/>
    </source>
</evidence>
<name>A0A4Q5IXA1_9ACTN</name>
<dbReference type="Pfam" id="PF07987">
    <property type="entry name" value="DUF1775"/>
    <property type="match status" value="1"/>
</dbReference>
<evidence type="ECO:0000313" key="4">
    <source>
        <dbReference type="EMBL" id="RYU10694.1"/>
    </source>
</evidence>
<sequence length="238" mass="24625">MSSRTLARLGALPLAAGLLVAGAGAAAAHVTVTPSLTSAGSYSVLTFSVGHGCDGSPTTKIAIQMPEQVLAVTPTRNPEWEVEKQMATLDEPVEDAHGNEITERVDQVVYTARTPLPDGYRDTFELQLQLPDAAGETLTFPTIQTCEKGETAWIETPSAGQDPESLESPAPSFTLDEAEVADEADAEPVAATADETDETEETEAADDGADALGIAGLVAGLLGLAAGVAALVLVRRRA</sequence>
<evidence type="ECO:0000259" key="3">
    <source>
        <dbReference type="Pfam" id="PF07987"/>
    </source>
</evidence>
<dbReference type="OrthoDB" id="9810871at2"/>
<organism evidence="4 5">
    <name type="scientific">Nocardioides iriomotensis</name>
    <dbReference type="NCBI Taxonomy" id="715784"/>
    <lineage>
        <taxon>Bacteria</taxon>
        <taxon>Bacillati</taxon>
        <taxon>Actinomycetota</taxon>
        <taxon>Actinomycetes</taxon>
        <taxon>Propionibacteriales</taxon>
        <taxon>Nocardioidaceae</taxon>
        <taxon>Nocardioides</taxon>
    </lineage>
</organism>
<dbReference type="Proteomes" id="UP000291189">
    <property type="component" value="Unassembled WGS sequence"/>
</dbReference>
<keyword evidence="1" id="KW-0812">Transmembrane</keyword>
<dbReference type="InterPro" id="IPR038507">
    <property type="entry name" value="YcnI-like_sf"/>
</dbReference>
<dbReference type="EMBL" id="SDPU01000028">
    <property type="protein sequence ID" value="RYU10694.1"/>
    <property type="molecule type" value="Genomic_DNA"/>
</dbReference>
<evidence type="ECO:0000256" key="2">
    <source>
        <dbReference type="SAM" id="SignalP"/>
    </source>
</evidence>
<dbReference type="RefSeq" id="WP_129988285.1">
    <property type="nucleotide sequence ID" value="NZ_SDPU01000028.1"/>
</dbReference>